<evidence type="ECO:0000256" key="5">
    <source>
        <dbReference type="ARBA" id="ARBA00010185"/>
    </source>
</evidence>
<comment type="catalytic activity">
    <reaction evidence="1 18">
        <text>a 1,2-diacyl-sn-glycero-3-phosphate + CTP + H(+) = a CDP-1,2-diacyl-sn-glycerol + diphosphate</text>
        <dbReference type="Rhea" id="RHEA:16229"/>
        <dbReference type="ChEBI" id="CHEBI:15378"/>
        <dbReference type="ChEBI" id="CHEBI:33019"/>
        <dbReference type="ChEBI" id="CHEBI:37563"/>
        <dbReference type="ChEBI" id="CHEBI:58332"/>
        <dbReference type="ChEBI" id="CHEBI:58608"/>
        <dbReference type="EC" id="2.7.7.41"/>
    </reaction>
</comment>
<dbReference type="STRING" id="377629.TERTU_1010"/>
<feature type="transmembrane region" description="Helical" evidence="19">
    <location>
        <begin position="195"/>
        <end position="214"/>
    </location>
</feature>
<dbReference type="RefSeq" id="WP_015820074.1">
    <property type="nucleotide sequence ID" value="NC_012997.1"/>
</dbReference>
<evidence type="ECO:0000256" key="11">
    <source>
        <dbReference type="ARBA" id="ARBA00022692"/>
    </source>
</evidence>
<evidence type="ECO:0000256" key="1">
    <source>
        <dbReference type="ARBA" id="ARBA00001698"/>
    </source>
</evidence>
<evidence type="ECO:0000313" key="21">
    <source>
        <dbReference type="Proteomes" id="UP000009080"/>
    </source>
</evidence>
<feature type="transmembrane region" description="Helical" evidence="19">
    <location>
        <begin position="40"/>
        <end position="57"/>
    </location>
</feature>
<dbReference type="PANTHER" id="PTHR46382:SF1">
    <property type="entry name" value="PHOSPHATIDATE CYTIDYLYLTRANSFERASE"/>
    <property type="match status" value="1"/>
</dbReference>
<dbReference type="InterPro" id="IPR000374">
    <property type="entry name" value="PC_trans"/>
</dbReference>
<dbReference type="KEGG" id="ttu:TERTU_1010"/>
<gene>
    <name evidence="20" type="primary">cdsA</name>
    <name evidence="20" type="ordered locus">TERTU_1010</name>
</gene>
<keyword evidence="8" id="KW-1003">Cell membrane</keyword>
<keyword evidence="15 19" id="KW-0472">Membrane</keyword>
<comment type="similarity">
    <text evidence="5 18">Belongs to the CDS family.</text>
</comment>
<dbReference type="eggNOG" id="COG0575">
    <property type="taxonomic scope" value="Bacteria"/>
</dbReference>
<feature type="transmembrane region" description="Helical" evidence="19">
    <location>
        <begin position="94"/>
        <end position="113"/>
    </location>
</feature>
<evidence type="ECO:0000256" key="4">
    <source>
        <dbReference type="ARBA" id="ARBA00005189"/>
    </source>
</evidence>
<evidence type="ECO:0000256" key="14">
    <source>
        <dbReference type="ARBA" id="ARBA00023098"/>
    </source>
</evidence>
<evidence type="ECO:0000256" key="9">
    <source>
        <dbReference type="ARBA" id="ARBA00022516"/>
    </source>
</evidence>
<evidence type="ECO:0000313" key="20">
    <source>
        <dbReference type="EMBL" id="ACR13959.1"/>
    </source>
</evidence>
<keyword evidence="16" id="KW-0594">Phospholipid biosynthesis</keyword>
<evidence type="ECO:0000256" key="8">
    <source>
        <dbReference type="ARBA" id="ARBA00022475"/>
    </source>
</evidence>
<dbReference type="UniPathway" id="UPA00557">
    <property type="reaction ID" value="UER00614"/>
</dbReference>
<proteinExistence type="inferred from homology"/>
<dbReference type="EC" id="2.7.7.41" evidence="6 18"/>
<dbReference type="HOGENOM" id="CLU_037294_1_2_6"/>
<dbReference type="Proteomes" id="UP000009080">
    <property type="component" value="Chromosome"/>
</dbReference>
<dbReference type="GO" id="GO:0016024">
    <property type="term" value="P:CDP-diacylglycerol biosynthetic process"/>
    <property type="evidence" value="ECO:0007669"/>
    <property type="project" value="UniProtKB-UniPathway"/>
</dbReference>
<feature type="transmembrane region" description="Helical" evidence="19">
    <location>
        <begin position="269"/>
        <end position="287"/>
    </location>
</feature>
<dbReference type="GO" id="GO:0005886">
    <property type="term" value="C:plasma membrane"/>
    <property type="evidence" value="ECO:0007669"/>
    <property type="project" value="UniProtKB-SubCell"/>
</dbReference>
<accession>C5BQG1</accession>
<feature type="transmembrane region" description="Helical" evidence="19">
    <location>
        <begin position="15"/>
        <end position="34"/>
    </location>
</feature>
<dbReference type="AlphaFoldDB" id="C5BQG1"/>
<dbReference type="EMBL" id="CP001614">
    <property type="protein sequence ID" value="ACR13959.1"/>
    <property type="molecule type" value="Genomic_DNA"/>
</dbReference>
<feature type="transmembrane region" description="Helical" evidence="19">
    <location>
        <begin position="120"/>
        <end position="147"/>
    </location>
</feature>
<comment type="subcellular location">
    <subcellularLocation>
        <location evidence="2">Cell membrane</location>
        <topology evidence="2">Multi-pass membrane protein</topology>
    </subcellularLocation>
</comment>
<protein>
    <recommendedName>
        <fullName evidence="7 18">Phosphatidate cytidylyltransferase</fullName>
        <ecNumber evidence="6 18">2.7.7.41</ecNumber>
    </recommendedName>
</protein>
<evidence type="ECO:0000256" key="2">
    <source>
        <dbReference type="ARBA" id="ARBA00004651"/>
    </source>
</evidence>
<reference evidence="20 21" key="1">
    <citation type="journal article" date="2009" name="PLoS ONE">
        <title>The complete genome of Teredinibacter turnerae T7901: an intracellular endosymbiont of marine wood-boring bivalves (shipworms).</title>
        <authorList>
            <person name="Yang J.C."/>
            <person name="Madupu R."/>
            <person name="Durkin A.S."/>
            <person name="Ekborg N.A."/>
            <person name="Pedamallu C.S."/>
            <person name="Hostetler J.B."/>
            <person name="Radune D."/>
            <person name="Toms B.S."/>
            <person name="Henrissat B."/>
            <person name="Coutinho P.M."/>
            <person name="Schwarz S."/>
            <person name="Field L."/>
            <person name="Trindade-Silva A.E."/>
            <person name="Soares C.A.G."/>
            <person name="Elshahawi S."/>
            <person name="Hanora A."/>
            <person name="Schmidt E.W."/>
            <person name="Haygood M.G."/>
            <person name="Posfai J."/>
            <person name="Benner J."/>
            <person name="Madinger C."/>
            <person name="Nove J."/>
            <person name="Anton B."/>
            <person name="Chaudhary K."/>
            <person name="Foster J."/>
            <person name="Holman A."/>
            <person name="Kumar S."/>
            <person name="Lessard P.A."/>
            <person name="Luyten Y.A."/>
            <person name="Slatko B."/>
            <person name="Wood N."/>
            <person name="Wu B."/>
            <person name="Teplitski M."/>
            <person name="Mougous J.D."/>
            <person name="Ward N."/>
            <person name="Eisen J.A."/>
            <person name="Badger J.H."/>
            <person name="Distel D.L."/>
        </authorList>
    </citation>
    <scope>NUCLEOTIDE SEQUENCE [LARGE SCALE GENOMIC DNA]</scope>
    <source>
        <strain evidence="21">ATCC 39867 / T7901</strain>
    </source>
</reference>
<evidence type="ECO:0000256" key="18">
    <source>
        <dbReference type="RuleBase" id="RU003938"/>
    </source>
</evidence>
<evidence type="ECO:0000256" key="19">
    <source>
        <dbReference type="SAM" id="Phobius"/>
    </source>
</evidence>
<evidence type="ECO:0000256" key="12">
    <source>
        <dbReference type="ARBA" id="ARBA00022695"/>
    </source>
</evidence>
<evidence type="ECO:0000256" key="6">
    <source>
        <dbReference type="ARBA" id="ARBA00012487"/>
    </source>
</evidence>
<dbReference type="Pfam" id="PF01148">
    <property type="entry name" value="CTP_transf_1"/>
    <property type="match status" value="1"/>
</dbReference>
<evidence type="ECO:0000256" key="7">
    <source>
        <dbReference type="ARBA" id="ARBA00019373"/>
    </source>
</evidence>
<dbReference type="PANTHER" id="PTHR46382">
    <property type="entry name" value="PHOSPHATIDATE CYTIDYLYLTRANSFERASE"/>
    <property type="match status" value="1"/>
</dbReference>
<keyword evidence="14" id="KW-0443">Lipid metabolism</keyword>
<feature type="transmembrane region" description="Helical" evidence="19">
    <location>
        <begin position="153"/>
        <end position="174"/>
    </location>
</feature>
<name>C5BQG1_TERTT</name>
<comment type="pathway">
    <text evidence="3 18">Phospholipid metabolism; CDP-diacylglycerol biosynthesis; CDP-diacylglycerol from sn-glycerol 3-phosphate: step 3/3.</text>
</comment>
<evidence type="ECO:0000256" key="17">
    <source>
        <dbReference type="ARBA" id="ARBA00023264"/>
    </source>
</evidence>
<evidence type="ECO:0000256" key="3">
    <source>
        <dbReference type="ARBA" id="ARBA00005119"/>
    </source>
</evidence>
<sequence length="290" mass="31200">MVKPVRNWPTRLRVLKHRVITALVLVWLLIGTLFLGDWRVFAVVTGLVMALACWEWSDLCGLRSKLGRGAYTALVAVVGVGLGVFLQWSEHHQSLQILLLVACAWWAVALLWVQSYPSSAILWGSTPVKMLMGLVILIPAWIALLYLRAQPAGAWLVLMAFLTVAAADVGAYFAGRRFGRTKLAKNVSPGKTWEGVLGGMVLALLWGGFANLTIIGGDWLALLAVVVPTSLVSVIGDLLESMVKRQRGVKDSGRLLPGHGGFLDRIDGLVAAAPVFALAVLASGWTVSSA</sequence>
<keyword evidence="10 18" id="KW-0808">Transferase</keyword>
<evidence type="ECO:0000256" key="15">
    <source>
        <dbReference type="ARBA" id="ARBA00023136"/>
    </source>
</evidence>
<keyword evidence="12 18" id="KW-0548">Nucleotidyltransferase</keyword>
<dbReference type="OrthoDB" id="9799199at2"/>
<evidence type="ECO:0000256" key="16">
    <source>
        <dbReference type="ARBA" id="ARBA00023209"/>
    </source>
</evidence>
<keyword evidence="11 18" id="KW-0812">Transmembrane</keyword>
<keyword evidence="17" id="KW-1208">Phospholipid metabolism</keyword>
<organism evidence="20 21">
    <name type="scientific">Teredinibacter turnerae (strain ATCC 39867 / T7901)</name>
    <dbReference type="NCBI Taxonomy" id="377629"/>
    <lineage>
        <taxon>Bacteria</taxon>
        <taxon>Pseudomonadati</taxon>
        <taxon>Pseudomonadota</taxon>
        <taxon>Gammaproteobacteria</taxon>
        <taxon>Cellvibrionales</taxon>
        <taxon>Cellvibrionaceae</taxon>
        <taxon>Teredinibacter</taxon>
    </lineage>
</organism>
<dbReference type="GO" id="GO:0004605">
    <property type="term" value="F:phosphatidate cytidylyltransferase activity"/>
    <property type="evidence" value="ECO:0007669"/>
    <property type="project" value="UniProtKB-EC"/>
</dbReference>
<evidence type="ECO:0000256" key="10">
    <source>
        <dbReference type="ARBA" id="ARBA00022679"/>
    </source>
</evidence>
<evidence type="ECO:0000256" key="13">
    <source>
        <dbReference type="ARBA" id="ARBA00022989"/>
    </source>
</evidence>
<dbReference type="PROSITE" id="PS01315">
    <property type="entry name" value="CDS"/>
    <property type="match status" value="1"/>
</dbReference>
<keyword evidence="21" id="KW-1185">Reference proteome</keyword>
<feature type="transmembrane region" description="Helical" evidence="19">
    <location>
        <begin position="69"/>
        <end position="88"/>
    </location>
</feature>
<comment type="pathway">
    <text evidence="4">Lipid metabolism.</text>
</comment>
<keyword evidence="9" id="KW-0444">Lipid biosynthesis</keyword>
<keyword evidence="13 19" id="KW-1133">Transmembrane helix</keyword>